<evidence type="ECO:0000313" key="2">
    <source>
        <dbReference type="Proteomes" id="UP001209878"/>
    </source>
</evidence>
<name>A0AAD9P8G2_RIDPI</name>
<gene>
    <name evidence="1" type="ORF">NP493_87g00020</name>
</gene>
<dbReference type="Proteomes" id="UP001209878">
    <property type="component" value="Unassembled WGS sequence"/>
</dbReference>
<comment type="caution">
    <text evidence="1">The sequence shown here is derived from an EMBL/GenBank/DDBJ whole genome shotgun (WGS) entry which is preliminary data.</text>
</comment>
<organism evidence="1 2">
    <name type="scientific">Ridgeia piscesae</name>
    <name type="common">Tubeworm</name>
    <dbReference type="NCBI Taxonomy" id="27915"/>
    <lineage>
        <taxon>Eukaryota</taxon>
        <taxon>Metazoa</taxon>
        <taxon>Spiralia</taxon>
        <taxon>Lophotrochozoa</taxon>
        <taxon>Annelida</taxon>
        <taxon>Polychaeta</taxon>
        <taxon>Sedentaria</taxon>
        <taxon>Canalipalpata</taxon>
        <taxon>Sabellida</taxon>
        <taxon>Siboglinidae</taxon>
        <taxon>Ridgeia</taxon>
    </lineage>
</organism>
<dbReference type="EMBL" id="JAODUO010000086">
    <property type="protein sequence ID" value="KAK2190156.1"/>
    <property type="molecule type" value="Genomic_DNA"/>
</dbReference>
<reference evidence="1" key="1">
    <citation type="journal article" date="2023" name="Mol. Biol. Evol.">
        <title>Third-Generation Sequencing Reveals the Adaptive Role of the Epigenome in Three Deep-Sea Polychaetes.</title>
        <authorList>
            <person name="Perez M."/>
            <person name="Aroh O."/>
            <person name="Sun Y."/>
            <person name="Lan Y."/>
            <person name="Juniper S.K."/>
            <person name="Young C.R."/>
            <person name="Angers B."/>
            <person name="Qian P.Y."/>
        </authorList>
    </citation>
    <scope>NUCLEOTIDE SEQUENCE</scope>
    <source>
        <strain evidence="1">R07B-5</strain>
    </source>
</reference>
<dbReference type="PANTHER" id="PTHR24401:SF29">
    <property type="entry name" value="SI:CH211-243P7.3-RELATED"/>
    <property type="match status" value="1"/>
</dbReference>
<dbReference type="PANTHER" id="PTHR24401">
    <property type="entry name" value="SI:CH211-243P7.3-RELATED"/>
    <property type="match status" value="1"/>
</dbReference>
<sequence length="384" mass="42673">MAAWATNVGNEVLITVLTESESAHGLEPLARGLVDRYRRAGQPRPLVLYTDRDCCTQDGPSKLVALFEGWEGMTVRLDIWHFMRRIAVGVTSESHPLYGMFMQRISGCIFEWDADDHRLLQQAKRAMLKDAGIASPSESAIRKAITRDELALHCRRRTRGTEATVTAIETLLLALADATDTLGVPLLTDEMTLIWAEQRRHVACLQDPPGVALYSVTGTLRKGGVQLPVLRCARGTTSLESFHLHLARFIPGTSANATNFQAFLLDGITRWNAQRSRDALDAPTPRLRTFDVQLQHTVNDLSRSLGLPPPFEHFRMPMAYTGEAIGIDYLFRQTGSSFPVDVNAAIDEGFEDLAEDEVTVVVQEADSTPVELPTEDDLDIKVRY</sequence>
<proteinExistence type="predicted"/>
<keyword evidence="2" id="KW-1185">Reference proteome</keyword>
<protein>
    <submittedName>
        <fullName evidence="1">Uncharacterized protein</fullName>
    </submittedName>
</protein>
<dbReference type="AlphaFoldDB" id="A0AAD9P8G2"/>
<accession>A0AAD9P8G2</accession>
<evidence type="ECO:0000313" key="1">
    <source>
        <dbReference type="EMBL" id="KAK2190156.1"/>
    </source>
</evidence>